<keyword evidence="2" id="KW-1185">Reference proteome</keyword>
<dbReference type="RefSeq" id="WP_048115963.1">
    <property type="nucleotide sequence ID" value="NZ_CP011070.1"/>
</dbReference>
<reference evidence="1 2" key="2">
    <citation type="journal article" date="2016" name="ISME J.">
        <title>Physiological and genomic characterization of two novel marine thaumarchaeal strains indicates niche differentiation.</title>
        <authorList>
            <person name="Bayer B."/>
            <person name="Vojvoda J."/>
            <person name="Offre P."/>
            <person name="Alves R.J."/>
            <person name="Elisabeth N.H."/>
            <person name="Garcia J.A."/>
            <person name="Volland J.M."/>
            <person name="Srivastava A."/>
            <person name="Schleper C."/>
            <person name="Herndl G.J."/>
        </authorList>
    </citation>
    <scope>NUCLEOTIDE SEQUENCE [LARGE SCALE GENOMIC DNA]</scope>
    <source>
        <strain evidence="1 2">NF5</strain>
    </source>
</reference>
<dbReference type="OrthoDB" id="10032at2157"/>
<sequence>MSGVKKALVSYAVEQALLGNGGAKMIKKVSEDLNHKYSCKLENCFETPNYISQVLKQSYEKKHREIVKAIEDNLEEFTSNKDIKKFLLKIK</sequence>
<evidence type="ECO:0000313" key="1">
    <source>
        <dbReference type="EMBL" id="AJW70613.1"/>
    </source>
</evidence>
<dbReference type="HOGENOM" id="CLU_181206_0_0_2"/>
<gene>
    <name evidence="1" type="ORF">NADRNF5_0919</name>
</gene>
<accession>A0A0D5C216</accession>
<proteinExistence type="predicted"/>
<dbReference type="Proteomes" id="UP000032408">
    <property type="component" value="Chromosome"/>
</dbReference>
<organism evidence="1 2">
    <name type="scientific">Nitrosopumilus adriaticus</name>
    <dbReference type="NCBI Taxonomy" id="1580092"/>
    <lineage>
        <taxon>Archaea</taxon>
        <taxon>Nitrososphaerota</taxon>
        <taxon>Nitrososphaeria</taxon>
        <taxon>Nitrosopumilales</taxon>
        <taxon>Nitrosopumilaceae</taxon>
        <taxon>Nitrosopumilus</taxon>
    </lineage>
</organism>
<dbReference type="GeneID" id="24820142"/>
<evidence type="ECO:0000313" key="2">
    <source>
        <dbReference type="Proteomes" id="UP000032408"/>
    </source>
</evidence>
<dbReference type="STRING" id="1580092.NADRNF5_0919"/>
<name>A0A0D5C216_9ARCH</name>
<reference evidence="2" key="1">
    <citation type="submission" date="2015-03" db="EMBL/GenBank/DDBJ databases">
        <title>Characterization of two novel Thaumarchaeota isolated from the Northern Adriatic Sea.</title>
        <authorList>
            <person name="Bayer B."/>
            <person name="Vojvoda J."/>
            <person name="Offre P."/>
            <person name="Srivastava A."/>
            <person name="Elisabeth N."/>
            <person name="Garcia J.A.L."/>
            <person name="Schleper C."/>
            <person name="Herndl G.J."/>
        </authorList>
    </citation>
    <scope>NUCLEOTIDE SEQUENCE [LARGE SCALE GENOMIC DNA]</scope>
    <source>
        <strain evidence="2">NF5</strain>
    </source>
</reference>
<dbReference type="EMBL" id="CP011070">
    <property type="protein sequence ID" value="AJW70613.1"/>
    <property type="molecule type" value="Genomic_DNA"/>
</dbReference>
<dbReference type="KEGG" id="nin:NADRNF5_0919"/>
<dbReference type="AlphaFoldDB" id="A0A0D5C216"/>
<protein>
    <submittedName>
        <fullName evidence="1">Uncharacterized protein</fullName>
    </submittedName>
</protein>